<keyword evidence="1" id="KW-0677">Repeat</keyword>
<dbReference type="PANTHER" id="PTHR44858">
    <property type="entry name" value="TETRATRICOPEPTIDE REPEAT PROTEIN 6"/>
    <property type="match status" value="1"/>
</dbReference>
<feature type="transmembrane region" description="Helical" evidence="5">
    <location>
        <begin position="199"/>
        <end position="220"/>
    </location>
</feature>
<feature type="repeat" description="TPR" evidence="3">
    <location>
        <begin position="553"/>
        <end position="586"/>
    </location>
</feature>
<evidence type="ECO:0000256" key="3">
    <source>
        <dbReference type="PROSITE-ProRule" id="PRU00339"/>
    </source>
</evidence>
<dbReference type="SMART" id="SM00028">
    <property type="entry name" value="TPR"/>
    <property type="match status" value="3"/>
</dbReference>
<feature type="transmembrane region" description="Helical" evidence="5">
    <location>
        <begin position="329"/>
        <end position="357"/>
    </location>
</feature>
<dbReference type="InterPro" id="IPR011990">
    <property type="entry name" value="TPR-like_helical_dom_sf"/>
</dbReference>
<organism evidence="6 7">
    <name type="scientific">Candidatus Chazhemtobacterium aquaticus</name>
    <dbReference type="NCBI Taxonomy" id="2715735"/>
    <lineage>
        <taxon>Bacteria</taxon>
        <taxon>Candidatus Chazhemtobacteraceae</taxon>
        <taxon>Candidatus Chazhemtobacterium</taxon>
    </lineage>
</organism>
<feature type="region of interest" description="Disordered" evidence="4">
    <location>
        <begin position="639"/>
        <end position="714"/>
    </location>
</feature>
<dbReference type="Proteomes" id="UP000463983">
    <property type="component" value="Chromosome"/>
</dbReference>
<evidence type="ECO:0000313" key="6">
    <source>
        <dbReference type="EMBL" id="QHO62989.1"/>
    </source>
</evidence>
<dbReference type="InterPro" id="IPR050498">
    <property type="entry name" value="Ycf3"/>
</dbReference>
<dbReference type="PROSITE" id="PS50293">
    <property type="entry name" value="TPR_REGION"/>
    <property type="match status" value="1"/>
</dbReference>
<gene>
    <name evidence="6" type="ORF">MICH65_0008</name>
</gene>
<feature type="transmembrane region" description="Helical" evidence="5">
    <location>
        <begin position="12"/>
        <end position="30"/>
    </location>
</feature>
<dbReference type="AlphaFoldDB" id="A0A857N6G2"/>
<feature type="transmembrane region" description="Helical" evidence="5">
    <location>
        <begin position="42"/>
        <end position="60"/>
    </location>
</feature>
<feature type="transmembrane region" description="Helical" evidence="5">
    <location>
        <begin position="128"/>
        <end position="148"/>
    </location>
</feature>
<dbReference type="Pfam" id="PF13414">
    <property type="entry name" value="TPR_11"/>
    <property type="match status" value="1"/>
</dbReference>
<keyword evidence="5" id="KW-1133">Transmembrane helix</keyword>
<reference evidence="7" key="1">
    <citation type="journal article" date="2020" name="Microorganisms">
        <title>Complete Genome of a Member of a New Bacterial Lineage in the Microgenomates Group Reveals an Unusual Nucleotide Composition Disparity Between Two Strands of DNA and Limited Metabolic Potential.</title>
        <authorList>
            <person name="Kadnikov V.V."/>
            <person name="Mardanov A.V."/>
            <person name="Beletsky A.V."/>
            <person name="Karnachuk O.V."/>
            <person name="Ravin N.V."/>
        </authorList>
    </citation>
    <scope>NUCLEOTIDE SEQUENCE [LARGE SCALE GENOMIC DNA]</scope>
</reference>
<keyword evidence="7" id="KW-1185">Reference proteome</keyword>
<dbReference type="PROSITE" id="PS50005">
    <property type="entry name" value="TPR"/>
    <property type="match status" value="1"/>
</dbReference>
<keyword evidence="5" id="KW-0472">Membrane</keyword>
<dbReference type="SUPFAM" id="SSF48452">
    <property type="entry name" value="TPR-like"/>
    <property type="match status" value="2"/>
</dbReference>
<evidence type="ECO:0008006" key="8">
    <source>
        <dbReference type="Google" id="ProtNLM"/>
    </source>
</evidence>
<dbReference type="GO" id="GO:0009279">
    <property type="term" value="C:cell outer membrane"/>
    <property type="evidence" value="ECO:0007669"/>
    <property type="project" value="TreeGrafter"/>
</dbReference>
<feature type="transmembrane region" description="Helical" evidence="5">
    <location>
        <begin position="102"/>
        <end position="121"/>
    </location>
</feature>
<name>A0A857N6G2_9BACT</name>
<dbReference type="Gene3D" id="1.25.40.10">
    <property type="entry name" value="Tetratricopeptide repeat domain"/>
    <property type="match status" value="2"/>
</dbReference>
<keyword evidence="2 3" id="KW-0802">TPR repeat</keyword>
<sequence length="714" mass="78006">MRQNLNKFATLILKAVLPTTIFLIPLFFLPITSDFFTLNKQVLLTIIASISLLAWCLRLITQKQLRLTLSPALLPLLGLSFVYLASSIFQNPNPLNDLFGRTNSIVALTIIFITTTSSLALPSNISLTFGALVASISLASLFTIYQFLGLSSIFSSVAWLQNKSFNIVGGPLPFLTLSLPTLVASIYLIFKLDQPLKKLLLLVASALTTIASILAISLLLPKDGQPQLILLPYSAGWIIAVDTFKNLRTALIGTGPESFVNVYSQLKPAFINNTFFWSLRFGNSSNEIFHLLTTVGLLGLATYLLATIRTLIRAFKQTGAHPYLSASRLLLLVALAIQFLFPASLPLITLTFISLALTTIGLKTSSTNPVNDVNLSFFAAEIVKSKSDLDPAPKPRQNTEILPWIVLALSLTLILPTAYFKAKAYAAETVYFQSAQATAENRGIDTYNLQIRAIELNPYNPTLRISYSQTNMALANALASQEEPSDEDRNNIIQLIQQAIREAKNATALDPNSPIAWQNLASVYRQLIGLADNAESWTVAAYTQAIALDPVNPQLRLDLGGVYFSLGNYEEAIRLFSQAVEAKPDWANAYYNLAAAYSQAQAYPQAVQAMRIVVDLLEPTSPDYQTAQDQLKELEKLAESAAPPAQEGEQLPPVDGEPAQQPELITPTPIPSPSIEPIQLPDGSGIDLPAQPETQPQPEEENPTDQPQEPTPTP</sequence>
<accession>A0A857N6G2</accession>
<evidence type="ECO:0000313" key="7">
    <source>
        <dbReference type="Proteomes" id="UP000463983"/>
    </source>
</evidence>
<dbReference type="PANTHER" id="PTHR44858:SF1">
    <property type="entry name" value="UDP-N-ACETYLGLUCOSAMINE--PEPTIDE N-ACETYLGLUCOSAMINYLTRANSFERASE SPINDLY-RELATED"/>
    <property type="match status" value="1"/>
</dbReference>
<evidence type="ECO:0000256" key="5">
    <source>
        <dbReference type="SAM" id="Phobius"/>
    </source>
</evidence>
<dbReference type="EMBL" id="CP047901">
    <property type="protein sequence ID" value="QHO62989.1"/>
    <property type="molecule type" value="Genomic_DNA"/>
</dbReference>
<feature type="transmembrane region" description="Helical" evidence="5">
    <location>
        <begin position="72"/>
        <end position="90"/>
    </location>
</feature>
<dbReference type="GO" id="GO:0046813">
    <property type="term" value="P:receptor-mediated virion attachment to host cell"/>
    <property type="evidence" value="ECO:0007669"/>
    <property type="project" value="TreeGrafter"/>
</dbReference>
<evidence type="ECO:0000256" key="4">
    <source>
        <dbReference type="SAM" id="MobiDB-lite"/>
    </source>
</evidence>
<evidence type="ECO:0000256" key="1">
    <source>
        <dbReference type="ARBA" id="ARBA00022737"/>
    </source>
</evidence>
<proteinExistence type="predicted"/>
<evidence type="ECO:0000256" key="2">
    <source>
        <dbReference type="ARBA" id="ARBA00022803"/>
    </source>
</evidence>
<feature type="transmembrane region" description="Helical" evidence="5">
    <location>
        <begin position="168"/>
        <end position="190"/>
    </location>
</feature>
<dbReference type="KEGG" id="caqa:MICH65_0008"/>
<keyword evidence="5" id="KW-0812">Transmembrane</keyword>
<dbReference type="InterPro" id="IPR019734">
    <property type="entry name" value="TPR_rpt"/>
</dbReference>
<dbReference type="RefSeq" id="WP_161931399.1">
    <property type="nucleotide sequence ID" value="NZ_CP047901.1"/>
</dbReference>
<protein>
    <recommendedName>
        <fullName evidence="8">Tetratricopeptide repeat protein</fullName>
    </recommendedName>
</protein>
<feature type="transmembrane region" description="Helical" evidence="5">
    <location>
        <begin position="288"/>
        <end position="308"/>
    </location>
</feature>